<keyword evidence="2" id="KW-1185">Reference proteome</keyword>
<organism evidence="1 2">
    <name type="scientific">Aristaeella lactis</name>
    <dbReference type="NCBI Taxonomy" id="3046383"/>
    <lineage>
        <taxon>Bacteria</taxon>
        <taxon>Bacillati</taxon>
        <taxon>Bacillota</taxon>
        <taxon>Clostridia</taxon>
        <taxon>Eubacteriales</taxon>
        <taxon>Aristaeellaceae</taxon>
        <taxon>Aristaeella</taxon>
    </lineage>
</organism>
<dbReference type="Proteomes" id="UP000192328">
    <property type="component" value="Unassembled WGS sequence"/>
</dbReference>
<evidence type="ECO:0000313" key="2">
    <source>
        <dbReference type="Proteomes" id="UP000192328"/>
    </source>
</evidence>
<sequence length="313" mass="34003">MRFGIAALIAGFILDLLLGDPEWLYHPVRLIGGLISRLEKRLRARGGNLRRSAVILTVTTLLVTMAVTAGILVLLQLLGRIPLFIGMALLDWMGIAVTCMAKEARGVGKALEKGLPEARKQIARIVGRDTQNLSGEEIIKATVETVAENTTDGVISPLFWALLGGPVLLWGFKAANTLDSMVGYMDEKYRDIGWSSAKLDDILNYIPARLTALLMILAAFLTGMDGPNAFRIVRRDHANHKSPNCAWSEAAAAGAMHIQLGGTHEYFGKPVEKPTIGDADRPAEREDIRRANRLLYVTSGLMILIIAAAGVLL</sequence>
<evidence type="ECO:0000313" key="1">
    <source>
        <dbReference type="EMBL" id="SMC68500.1"/>
    </source>
</evidence>
<reference evidence="1" key="1">
    <citation type="submission" date="2017-04" db="EMBL/GenBank/DDBJ databases">
        <authorList>
            <person name="Varghese N."/>
            <person name="Submissions S."/>
        </authorList>
    </citation>
    <scope>NUCLEOTIDE SEQUENCE</scope>
    <source>
        <strain evidence="1">WTE2008</strain>
    </source>
</reference>
<comment type="caution">
    <text evidence="1">The sequence shown here is derived from an EMBL/GenBank/DDBJ whole genome shotgun (WGS) entry which is preliminary data.</text>
</comment>
<name>A0AC61PMJ0_9FIRM</name>
<dbReference type="EMBL" id="FWXZ01000003">
    <property type="protein sequence ID" value="SMC68500.1"/>
    <property type="molecule type" value="Genomic_DNA"/>
</dbReference>
<accession>A0AC61PMJ0</accession>
<gene>
    <name evidence="1" type="ORF">SAMN06297397_2019</name>
</gene>
<proteinExistence type="predicted"/>
<protein>
    <submittedName>
        <fullName evidence="1">Adenosylcobinamide-phosphate synthase</fullName>
    </submittedName>
</protein>